<dbReference type="PATRIC" id="fig|1056511.3.peg.4699"/>
<keyword evidence="2" id="KW-1185">Reference proteome</keyword>
<evidence type="ECO:0000313" key="1">
    <source>
        <dbReference type="EMBL" id="ELR63351.1"/>
    </source>
</evidence>
<name>L8J3M8_9GAMM</name>
<dbReference type="Proteomes" id="UP000011134">
    <property type="component" value="Unassembled WGS sequence"/>
</dbReference>
<dbReference type="EMBL" id="AMZO01000043">
    <property type="protein sequence ID" value="ELR63351.1"/>
    <property type="molecule type" value="Genomic_DNA"/>
</dbReference>
<dbReference type="AlphaFoldDB" id="L8J3M8"/>
<gene>
    <name evidence="1" type="ORF">C942_03885</name>
</gene>
<sequence length="49" mass="6107">MQREGHRLKLLRLNEYHRISKVRRNVLLSHRMRKFLLLHEHGFGQNKFL</sequence>
<accession>L8J3M8</accession>
<evidence type="ECO:0000313" key="2">
    <source>
        <dbReference type="Proteomes" id="UP000011134"/>
    </source>
</evidence>
<proteinExistence type="predicted"/>
<organism evidence="1 2">
    <name type="scientific">Photobacterium marinum</name>
    <dbReference type="NCBI Taxonomy" id="1056511"/>
    <lineage>
        <taxon>Bacteria</taxon>
        <taxon>Pseudomonadati</taxon>
        <taxon>Pseudomonadota</taxon>
        <taxon>Gammaproteobacteria</taxon>
        <taxon>Vibrionales</taxon>
        <taxon>Vibrionaceae</taxon>
        <taxon>Photobacterium</taxon>
    </lineage>
</organism>
<reference evidence="1 2" key="1">
    <citation type="submission" date="2012-12" db="EMBL/GenBank/DDBJ databases">
        <title>Genome Assembly of Photobacterium sp. AK15.</title>
        <authorList>
            <person name="Khatri I."/>
            <person name="Vaidya B."/>
            <person name="Srinivas T.N.R."/>
            <person name="Subramanian S."/>
            <person name="Pinnaka A."/>
        </authorList>
    </citation>
    <scope>NUCLEOTIDE SEQUENCE [LARGE SCALE GENOMIC DNA]</scope>
    <source>
        <strain evidence="1 2">AK15</strain>
    </source>
</reference>
<protein>
    <submittedName>
        <fullName evidence="1">Uncharacterized protein</fullName>
    </submittedName>
</protein>
<comment type="caution">
    <text evidence="1">The sequence shown here is derived from an EMBL/GenBank/DDBJ whole genome shotgun (WGS) entry which is preliminary data.</text>
</comment>